<reference evidence="2" key="1">
    <citation type="journal article" date="2019" name="Int. J. Syst. Evol. Microbiol.">
        <title>The Global Catalogue of Microorganisms (GCM) 10K type strain sequencing project: providing services to taxonomists for standard genome sequencing and annotation.</title>
        <authorList>
            <consortium name="The Broad Institute Genomics Platform"/>
            <consortium name="The Broad Institute Genome Sequencing Center for Infectious Disease"/>
            <person name="Wu L."/>
            <person name="Ma J."/>
        </authorList>
    </citation>
    <scope>NUCLEOTIDE SEQUENCE [LARGE SCALE GENOMIC DNA]</scope>
    <source>
        <strain evidence="2">CGMCC 4.7152</strain>
    </source>
</reference>
<dbReference type="Proteomes" id="UP001595912">
    <property type="component" value="Unassembled WGS sequence"/>
</dbReference>
<name>A0ABV9W311_9ACTN</name>
<keyword evidence="2" id="KW-1185">Reference proteome</keyword>
<accession>A0ABV9W311</accession>
<dbReference type="Gene3D" id="3.90.79.10">
    <property type="entry name" value="Nucleoside Triphosphate Pyrophosphohydrolase"/>
    <property type="match status" value="1"/>
</dbReference>
<dbReference type="InterPro" id="IPR015797">
    <property type="entry name" value="NUDIX_hydrolase-like_dom_sf"/>
</dbReference>
<proteinExistence type="predicted"/>
<sequence>MERVNSRVVYQNPWMVVREDEIRHPDGTAGIFGVVEKPDFALVMPRWRDGFWLVEQFRRAFTDQEIAGMIRSEQIVDAPSLAALTLFQLQLSSDNPQC</sequence>
<protein>
    <recommendedName>
        <fullName evidence="3">Cytochrome P450</fullName>
    </recommendedName>
</protein>
<dbReference type="SUPFAM" id="SSF55811">
    <property type="entry name" value="Nudix"/>
    <property type="match status" value="1"/>
</dbReference>
<comment type="caution">
    <text evidence="1">The sequence shown here is derived from an EMBL/GenBank/DDBJ whole genome shotgun (WGS) entry which is preliminary data.</text>
</comment>
<gene>
    <name evidence="1" type="ORF">ACFPIJ_34700</name>
</gene>
<evidence type="ECO:0008006" key="3">
    <source>
        <dbReference type="Google" id="ProtNLM"/>
    </source>
</evidence>
<dbReference type="EMBL" id="JBHSIU010000046">
    <property type="protein sequence ID" value="MFC5002968.1"/>
    <property type="molecule type" value="Genomic_DNA"/>
</dbReference>
<evidence type="ECO:0000313" key="1">
    <source>
        <dbReference type="EMBL" id="MFC5002968.1"/>
    </source>
</evidence>
<evidence type="ECO:0000313" key="2">
    <source>
        <dbReference type="Proteomes" id="UP001595912"/>
    </source>
</evidence>
<dbReference type="RefSeq" id="WP_380121565.1">
    <property type="nucleotide sequence ID" value="NZ_JBHSIU010000046.1"/>
</dbReference>
<organism evidence="1 2">
    <name type="scientific">Dactylosporangium cerinum</name>
    <dbReference type="NCBI Taxonomy" id="1434730"/>
    <lineage>
        <taxon>Bacteria</taxon>
        <taxon>Bacillati</taxon>
        <taxon>Actinomycetota</taxon>
        <taxon>Actinomycetes</taxon>
        <taxon>Micromonosporales</taxon>
        <taxon>Micromonosporaceae</taxon>
        <taxon>Dactylosporangium</taxon>
    </lineage>
</organism>